<sequence length="311" mass="35854">MKKEELYREIGFIEEELIEAANYEVKKKSFSKKWLAVVISMMIVSSVSTATIAAAYYKHQNNELYIRYLSAEDMELMPATKYDADKFLKALDSDKEEYIYIAINRLVESYNDEKLRNKALKAIQPFIQSDNKKIANSAIFAVDILSGSFKSQQVYKLADGSVFFTLFNNYSDYGSQNVLWRIKDDVLEAYFSFSSPSMYIKEIIPSPDQKLIAIVTNSNKSEFVEVINVEERMVSPELVESSRVKYGAEQGLDTWIRTDHENYSYVDHLRWKGDATIEFEASLSYDDTAIIKNVVVTYEVSQKKLTVKEIK</sequence>
<organism evidence="2 3">
    <name type="scientific">Lysinibacillus capsici</name>
    <dbReference type="NCBI Taxonomy" id="2115968"/>
    <lineage>
        <taxon>Bacteria</taxon>
        <taxon>Bacillati</taxon>
        <taxon>Bacillota</taxon>
        <taxon>Bacilli</taxon>
        <taxon>Bacillales</taxon>
        <taxon>Bacillaceae</taxon>
        <taxon>Lysinibacillus</taxon>
    </lineage>
</organism>
<feature type="transmembrane region" description="Helical" evidence="1">
    <location>
        <begin position="34"/>
        <end position="57"/>
    </location>
</feature>
<proteinExistence type="predicted"/>
<keyword evidence="1" id="KW-0472">Membrane</keyword>
<name>A0A2X0XWH5_9BACI</name>
<accession>A0A2X0XWH5</accession>
<dbReference type="EMBL" id="UAQE01000001">
    <property type="protein sequence ID" value="SPT98058.1"/>
    <property type="molecule type" value="Genomic_DNA"/>
</dbReference>
<dbReference type="RefSeq" id="WP_112116920.1">
    <property type="nucleotide sequence ID" value="NZ_UAQE01000001.1"/>
</dbReference>
<keyword evidence="1" id="KW-0812">Transmembrane</keyword>
<reference evidence="2 3" key="1">
    <citation type="submission" date="2018-06" db="EMBL/GenBank/DDBJ databases">
        <authorList>
            <consortium name="Pathogen Informatics"/>
            <person name="Doyle S."/>
        </authorList>
    </citation>
    <scope>NUCLEOTIDE SEQUENCE [LARGE SCALE GENOMIC DNA]</scope>
    <source>
        <strain evidence="2 3">NCTC7582</strain>
    </source>
</reference>
<evidence type="ECO:0000256" key="1">
    <source>
        <dbReference type="SAM" id="Phobius"/>
    </source>
</evidence>
<dbReference type="Proteomes" id="UP000251431">
    <property type="component" value="Unassembled WGS sequence"/>
</dbReference>
<dbReference type="AlphaFoldDB" id="A0A2X0XWH5"/>
<protein>
    <submittedName>
        <fullName evidence="2">Uncharacterized protein</fullName>
    </submittedName>
</protein>
<evidence type="ECO:0000313" key="2">
    <source>
        <dbReference type="EMBL" id="SPT98058.1"/>
    </source>
</evidence>
<gene>
    <name evidence="2" type="ORF">NCTC7582_01436</name>
</gene>
<keyword evidence="1" id="KW-1133">Transmembrane helix</keyword>
<evidence type="ECO:0000313" key="3">
    <source>
        <dbReference type="Proteomes" id="UP000251431"/>
    </source>
</evidence>